<organism evidence="1 2">
    <name type="scientific">[Clostridium] methylpentosum DSM 5476</name>
    <dbReference type="NCBI Taxonomy" id="537013"/>
    <lineage>
        <taxon>Bacteria</taxon>
        <taxon>Bacillati</taxon>
        <taxon>Bacillota</taxon>
        <taxon>Clostridia</taxon>
        <taxon>Eubacteriales</taxon>
        <taxon>Oscillospiraceae</taxon>
        <taxon>Oscillospiraceae incertae sedis</taxon>
    </lineage>
</organism>
<dbReference type="HOGENOM" id="CLU_198307_2_2_9"/>
<evidence type="ECO:0008006" key="3">
    <source>
        <dbReference type="Google" id="ProtNLM"/>
    </source>
</evidence>
<dbReference type="AlphaFoldDB" id="C0E8H3"/>
<gene>
    <name evidence="1" type="ORF">CLOSTMETH_00118</name>
</gene>
<keyword evidence="2" id="KW-1185">Reference proteome</keyword>
<protein>
    <recommendedName>
        <fullName evidence="3">Ribbon-helix-helix protein CopG domain-containing protein</fullName>
    </recommendedName>
</protein>
<proteinExistence type="predicted"/>
<dbReference type="EMBL" id="ACEC01000005">
    <property type="protein sequence ID" value="EEG32229.1"/>
    <property type="molecule type" value="Genomic_DNA"/>
</dbReference>
<dbReference type="eggNOG" id="ENOG5033J0M">
    <property type="taxonomic scope" value="Bacteria"/>
</dbReference>
<comment type="caution">
    <text evidence="1">The sequence shown here is derived from an EMBL/GenBank/DDBJ whole genome shotgun (WGS) entry which is preliminary data.</text>
</comment>
<accession>C0E8H3</accession>
<evidence type="ECO:0000313" key="1">
    <source>
        <dbReference type="EMBL" id="EEG32229.1"/>
    </source>
</evidence>
<dbReference type="Proteomes" id="UP000003340">
    <property type="component" value="Unassembled WGS sequence"/>
</dbReference>
<name>C0E8H3_9FIRM</name>
<reference evidence="1 2" key="1">
    <citation type="submission" date="2009-01" db="EMBL/GenBank/DDBJ databases">
        <authorList>
            <person name="Fulton L."/>
            <person name="Clifton S."/>
            <person name="Fulton B."/>
            <person name="Xu J."/>
            <person name="Minx P."/>
            <person name="Pepin K.H."/>
            <person name="Johnson M."/>
            <person name="Bhonagiri V."/>
            <person name="Nash W.E."/>
            <person name="Mardis E.R."/>
            <person name="Wilson R.K."/>
        </authorList>
    </citation>
    <scope>NUCLEOTIDE SEQUENCE [LARGE SCALE GENOMIC DNA]</scope>
    <source>
        <strain evidence="1 2">DSM 5476</strain>
    </source>
</reference>
<evidence type="ECO:0000313" key="2">
    <source>
        <dbReference type="Proteomes" id="UP000003340"/>
    </source>
</evidence>
<sequence length="53" mass="6353">MGRPTDNPKPYQISVKYDEKCKQVLEEYCRQKGVPRMEAIRRGIRKLEDELEK</sequence>
<reference evidence="1 2" key="2">
    <citation type="submission" date="2009-02" db="EMBL/GenBank/DDBJ databases">
        <title>Draft genome sequence of Clostridium methylpentosum (DSM 5476).</title>
        <authorList>
            <person name="Sudarsanam P."/>
            <person name="Ley R."/>
            <person name="Guruge J."/>
            <person name="Turnbaugh P.J."/>
            <person name="Mahowald M."/>
            <person name="Liep D."/>
            <person name="Gordon J."/>
        </authorList>
    </citation>
    <scope>NUCLEOTIDE SEQUENCE [LARGE SCALE GENOMIC DNA]</scope>
    <source>
        <strain evidence="1 2">DSM 5476</strain>
    </source>
</reference>